<dbReference type="InterPro" id="IPR008532">
    <property type="entry name" value="NFACT_RNA-bd"/>
</dbReference>
<evidence type="ECO:0000256" key="2">
    <source>
        <dbReference type="SAM" id="MobiDB-lite"/>
    </source>
</evidence>
<organism evidence="4 5">
    <name type="scientific">Apatococcus fuscideae</name>
    <dbReference type="NCBI Taxonomy" id="2026836"/>
    <lineage>
        <taxon>Eukaryota</taxon>
        <taxon>Viridiplantae</taxon>
        <taxon>Chlorophyta</taxon>
        <taxon>core chlorophytes</taxon>
        <taxon>Trebouxiophyceae</taxon>
        <taxon>Chlorellales</taxon>
        <taxon>Chlorellaceae</taxon>
        <taxon>Apatococcus</taxon>
    </lineage>
</organism>
<dbReference type="Pfam" id="PF05670">
    <property type="entry name" value="NFACT-R_1"/>
    <property type="match status" value="1"/>
</dbReference>
<dbReference type="Proteomes" id="UP001485043">
    <property type="component" value="Unassembled WGS sequence"/>
</dbReference>
<proteinExistence type="inferred from homology"/>
<gene>
    <name evidence="4" type="ORF">WJX84_003562</name>
</gene>
<dbReference type="EMBL" id="JALJOV010000134">
    <property type="protein sequence ID" value="KAK9866781.1"/>
    <property type="molecule type" value="Genomic_DNA"/>
</dbReference>
<evidence type="ECO:0000313" key="4">
    <source>
        <dbReference type="EMBL" id="KAK9866781.1"/>
    </source>
</evidence>
<protein>
    <recommendedName>
        <fullName evidence="3">NFACT RNA-binding domain-containing protein</fullName>
    </recommendedName>
</protein>
<comment type="similarity">
    <text evidence="1">Belongs to the CCDC25 family.</text>
</comment>
<feature type="domain" description="NFACT RNA-binding" evidence="3">
    <location>
        <begin position="14"/>
        <end position="115"/>
    </location>
</feature>
<dbReference type="PANTHER" id="PTHR13049">
    <property type="entry name" value="DUF814-RELATED"/>
    <property type="match status" value="1"/>
</dbReference>
<reference evidence="4 5" key="1">
    <citation type="journal article" date="2024" name="Nat. Commun.">
        <title>Phylogenomics reveals the evolutionary origins of lichenization in chlorophyte algae.</title>
        <authorList>
            <person name="Puginier C."/>
            <person name="Libourel C."/>
            <person name="Otte J."/>
            <person name="Skaloud P."/>
            <person name="Haon M."/>
            <person name="Grisel S."/>
            <person name="Petersen M."/>
            <person name="Berrin J.G."/>
            <person name="Delaux P.M."/>
            <person name="Dal Grande F."/>
            <person name="Keller J."/>
        </authorList>
    </citation>
    <scope>NUCLEOTIDE SEQUENCE [LARGE SCALE GENOMIC DNA]</scope>
    <source>
        <strain evidence="4 5">SAG 2523</strain>
    </source>
</reference>
<dbReference type="PANTHER" id="PTHR13049:SF2">
    <property type="entry name" value="COILED-COIL DOMAIN-CONTAINING PROTEIN 25"/>
    <property type="match status" value="1"/>
</dbReference>
<feature type="compositionally biased region" description="Basic and acidic residues" evidence="2">
    <location>
        <begin position="168"/>
        <end position="193"/>
    </location>
</feature>
<dbReference type="AlphaFoldDB" id="A0AAW1TCM3"/>
<feature type="compositionally biased region" description="Low complexity" evidence="2">
    <location>
        <begin position="199"/>
        <end position="209"/>
    </location>
</feature>
<feature type="region of interest" description="Disordered" evidence="2">
    <location>
        <begin position="168"/>
        <end position="218"/>
    </location>
</feature>
<evidence type="ECO:0000259" key="3">
    <source>
        <dbReference type="Pfam" id="PF05670"/>
    </source>
</evidence>
<sequence>MVFYHEPRGFGPGPDDNLLYVGRDKFENEDLIKYGLPHDVWFHVDDLSSAHVYLRLPSGSSFENIPADILEDCAQLVKANSIQGNKLNNITVVYTPWANLKKTQSMDVGQVSFKDNKQVKKIAVPKRINEIVNRLNKSKREEYPDLAAQRETYDQCIRMAKKVEVQAQRKTEKTAKEEAKRQQEARSYKHLMQDDAMVSSQSMSSKYQSNKAFEDDFM</sequence>
<comment type="caution">
    <text evidence="4">The sequence shown here is derived from an EMBL/GenBank/DDBJ whole genome shotgun (WGS) entry which is preliminary data.</text>
</comment>
<dbReference type="InterPro" id="IPR039730">
    <property type="entry name" value="Jlp2/Ccd25"/>
</dbReference>
<name>A0AAW1TCM3_9CHLO</name>
<keyword evidence="5" id="KW-1185">Reference proteome</keyword>
<accession>A0AAW1TCM3</accession>
<evidence type="ECO:0000313" key="5">
    <source>
        <dbReference type="Proteomes" id="UP001485043"/>
    </source>
</evidence>
<evidence type="ECO:0000256" key="1">
    <source>
        <dbReference type="ARBA" id="ARBA00008998"/>
    </source>
</evidence>